<organism evidence="1">
    <name type="scientific">Arundo donax</name>
    <name type="common">Giant reed</name>
    <name type="synonym">Donax arundinaceus</name>
    <dbReference type="NCBI Taxonomy" id="35708"/>
    <lineage>
        <taxon>Eukaryota</taxon>
        <taxon>Viridiplantae</taxon>
        <taxon>Streptophyta</taxon>
        <taxon>Embryophyta</taxon>
        <taxon>Tracheophyta</taxon>
        <taxon>Spermatophyta</taxon>
        <taxon>Magnoliopsida</taxon>
        <taxon>Liliopsida</taxon>
        <taxon>Poales</taxon>
        <taxon>Poaceae</taxon>
        <taxon>PACMAD clade</taxon>
        <taxon>Arundinoideae</taxon>
        <taxon>Arundineae</taxon>
        <taxon>Arundo</taxon>
    </lineage>
</organism>
<dbReference type="EMBL" id="GBRH01230710">
    <property type="protein sequence ID" value="JAD67185.1"/>
    <property type="molecule type" value="Transcribed_RNA"/>
</dbReference>
<accession>A0A0A9C1D3</accession>
<reference evidence="1" key="2">
    <citation type="journal article" date="2015" name="Data Brief">
        <title>Shoot transcriptome of the giant reed, Arundo donax.</title>
        <authorList>
            <person name="Barrero R.A."/>
            <person name="Guerrero F.D."/>
            <person name="Moolhuijzen P."/>
            <person name="Goolsby J.A."/>
            <person name="Tidwell J."/>
            <person name="Bellgard S.E."/>
            <person name="Bellgard M.I."/>
        </authorList>
    </citation>
    <scope>NUCLEOTIDE SEQUENCE</scope>
    <source>
        <tissue evidence="1">Shoot tissue taken approximately 20 cm above the soil surface</tissue>
    </source>
</reference>
<proteinExistence type="predicted"/>
<dbReference type="AlphaFoldDB" id="A0A0A9C1D3"/>
<evidence type="ECO:0000313" key="1">
    <source>
        <dbReference type="EMBL" id="JAD67185.1"/>
    </source>
</evidence>
<reference evidence="1" key="1">
    <citation type="submission" date="2014-09" db="EMBL/GenBank/DDBJ databases">
        <authorList>
            <person name="Magalhaes I.L.F."/>
            <person name="Oliveira U."/>
            <person name="Santos F.R."/>
            <person name="Vidigal T.H.D.A."/>
            <person name="Brescovit A.D."/>
            <person name="Santos A.J."/>
        </authorList>
    </citation>
    <scope>NUCLEOTIDE SEQUENCE</scope>
    <source>
        <tissue evidence="1">Shoot tissue taken approximately 20 cm above the soil surface</tissue>
    </source>
</reference>
<sequence length="37" mass="4422">MIYEIYDCKARNLNHCCFNDQYIQGNLYMTVLSKKTS</sequence>
<name>A0A0A9C1D3_ARUDO</name>
<protein>
    <submittedName>
        <fullName evidence="1">Uncharacterized protein</fullName>
    </submittedName>
</protein>